<sequence length="67" mass="7549">MNFRVTRKEGDPPISCSMMRMIGREFNVNGAAARRELRYVGRASRTDGLRDYGEVLPSTASTVRANR</sequence>
<reference evidence="1 2" key="2">
    <citation type="submission" date="2024-11" db="EMBL/GenBank/DDBJ databases">
        <title>Using genomics to understand microbial adaptation to soil warming.</title>
        <authorList>
            <person name="Deangelis K.M. PhD."/>
        </authorList>
    </citation>
    <scope>NUCLEOTIDE SEQUENCE [LARGE SCALE GENOMIC DNA]</scope>
    <source>
        <strain evidence="1 2">GAS97</strain>
    </source>
</reference>
<gene>
    <name evidence="1" type="ORF">ABH943_004244</name>
</gene>
<evidence type="ECO:0000313" key="2">
    <source>
        <dbReference type="Proteomes" id="UP001620514"/>
    </source>
</evidence>
<evidence type="ECO:0000313" key="1">
    <source>
        <dbReference type="EMBL" id="MFK4444222.1"/>
    </source>
</evidence>
<dbReference type="Proteomes" id="UP001620514">
    <property type="component" value="Unassembled WGS sequence"/>
</dbReference>
<proteinExistence type="predicted"/>
<organism evidence="1 2">
    <name type="scientific">Caballeronia udeis</name>
    <dbReference type="NCBI Taxonomy" id="1232866"/>
    <lineage>
        <taxon>Bacteria</taxon>
        <taxon>Pseudomonadati</taxon>
        <taxon>Pseudomonadota</taxon>
        <taxon>Betaproteobacteria</taxon>
        <taxon>Burkholderiales</taxon>
        <taxon>Burkholderiaceae</taxon>
        <taxon>Caballeronia</taxon>
    </lineage>
</organism>
<accession>A0ABW8MQK8</accession>
<keyword evidence="2" id="KW-1185">Reference proteome</keyword>
<protein>
    <submittedName>
        <fullName evidence="1">Uncharacterized protein</fullName>
    </submittedName>
</protein>
<dbReference type="EMBL" id="JBIYDN010000013">
    <property type="protein sequence ID" value="MFK4444222.1"/>
    <property type="molecule type" value="Genomic_DNA"/>
</dbReference>
<dbReference type="RefSeq" id="WP_404609259.1">
    <property type="nucleotide sequence ID" value="NZ_JBIYDN010000013.1"/>
</dbReference>
<name>A0ABW8MQK8_9BURK</name>
<reference evidence="1 2" key="1">
    <citation type="submission" date="2024-10" db="EMBL/GenBank/DDBJ databases">
        <authorList>
            <person name="Deangelis K."/>
            <person name="Huntemann M."/>
            <person name="Clum A."/>
            <person name="Wang J."/>
            <person name="Palaniappan K."/>
            <person name="Ritter S."/>
            <person name="Chen I.-M."/>
            <person name="Stamatis D."/>
            <person name="Reddy T."/>
            <person name="O'Malley R."/>
            <person name="Daum C."/>
            <person name="Ng V."/>
            <person name="Ivanova N."/>
            <person name="Kyrpides N."/>
            <person name="Woyke T."/>
        </authorList>
    </citation>
    <scope>NUCLEOTIDE SEQUENCE [LARGE SCALE GENOMIC DNA]</scope>
    <source>
        <strain evidence="1 2">GAS97</strain>
    </source>
</reference>
<comment type="caution">
    <text evidence="1">The sequence shown here is derived from an EMBL/GenBank/DDBJ whole genome shotgun (WGS) entry which is preliminary data.</text>
</comment>